<dbReference type="PANTHER" id="PTHR21085">
    <property type="entry name" value="CHORISMATE SYNTHASE"/>
    <property type="match status" value="1"/>
</dbReference>
<evidence type="ECO:0000256" key="4">
    <source>
        <dbReference type="ARBA" id="ARBA00022605"/>
    </source>
</evidence>
<feature type="binding site" evidence="7">
    <location>
        <position position="320"/>
    </location>
    <ligand>
        <name>FMN</name>
        <dbReference type="ChEBI" id="CHEBI:58210"/>
    </ligand>
</feature>
<dbReference type="GO" id="GO:0004107">
    <property type="term" value="F:chorismate synthase activity"/>
    <property type="evidence" value="ECO:0007669"/>
    <property type="project" value="UniProtKB-UniRule"/>
</dbReference>
<keyword evidence="7" id="KW-0274">FAD</keyword>
<evidence type="ECO:0000256" key="3">
    <source>
        <dbReference type="ARBA" id="ARBA00013036"/>
    </source>
</evidence>
<evidence type="ECO:0000256" key="5">
    <source>
        <dbReference type="ARBA" id="ARBA00023141"/>
    </source>
</evidence>
<proteinExistence type="inferred from homology"/>
<gene>
    <name evidence="7 9" type="primary">aroC</name>
    <name evidence="9" type="ORF">FPD38_00185</name>
</gene>
<dbReference type="RefSeq" id="WP_147554812.1">
    <property type="nucleotide sequence ID" value="NZ_VOWJ01000002.1"/>
</dbReference>
<reference evidence="9 10" key="1">
    <citation type="submission" date="2019-07" db="EMBL/GenBank/DDBJ databases">
        <title>Rapid identification of Enteric Bacteria from Whole Genome Sequences (WGS) using Average Nucleotide Identity (ANI).</title>
        <authorList>
            <person name="Lane C."/>
        </authorList>
    </citation>
    <scope>NUCLEOTIDE SEQUENCE [LARGE SCALE GENOMIC DNA]</scope>
    <source>
        <strain evidence="9 10">2016D-0084</strain>
    </source>
</reference>
<feature type="binding site" evidence="7">
    <location>
        <begin position="123"/>
        <end position="125"/>
    </location>
    <ligand>
        <name>FMN</name>
        <dbReference type="ChEBI" id="CHEBI:58210"/>
    </ligand>
</feature>
<dbReference type="PANTHER" id="PTHR21085:SF0">
    <property type="entry name" value="CHORISMATE SYNTHASE"/>
    <property type="match status" value="1"/>
</dbReference>
<keyword evidence="5 7" id="KW-0057">Aromatic amino acid biosynthesis</keyword>
<dbReference type="Gene3D" id="3.60.150.10">
    <property type="entry name" value="Chorismate synthase AroC"/>
    <property type="match status" value="1"/>
</dbReference>
<dbReference type="CDD" id="cd07304">
    <property type="entry name" value="Chorismate_synthase"/>
    <property type="match status" value="1"/>
</dbReference>
<protein>
    <recommendedName>
        <fullName evidence="3 7">Chorismate synthase</fullName>
        <shortName evidence="7">CS</shortName>
        <ecNumber evidence="3 7">4.2.3.5</ecNumber>
    </recommendedName>
    <alternativeName>
        <fullName evidence="7">5-enolpyruvylshikimate-3-phosphate phospholyase</fullName>
    </alternativeName>
</protein>
<feature type="binding site" evidence="7">
    <location>
        <position position="279"/>
    </location>
    <ligand>
        <name>FMN</name>
        <dbReference type="ChEBI" id="CHEBI:58210"/>
    </ligand>
</feature>
<keyword evidence="7" id="KW-0285">Flavoprotein</keyword>
<evidence type="ECO:0000256" key="7">
    <source>
        <dbReference type="HAMAP-Rule" id="MF_00300"/>
    </source>
</evidence>
<dbReference type="NCBIfam" id="TIGR00033">
    <property type="entry name" value="aroC"/>
    <property type="match status" value="1"/>
</dbReference>
<comment type="pathway">
    <text evidence="1 7 8">Metabolic intermediate biosynthesis; chorismate biosynthesis; chorismate from D-erythrose 4-phosphate and phosphoenolpyruvate: step 7/7.</text>
</comment>
<dbReference type="SUPFAM" id="SSF103263">
    <property type="entry name" value="Chorismate synthase, AroC"/>
    <property type="match status" value="1"/>
</dbReference>
<dbReference type="InterPro" id="IPR000453">
    <property type="entry name" value="Chorismate_synth"/>
</dbReference>
<evidence type="ECO:0000313" key="10">
    <source>
        <dbReference type="Proteomes" id="UP000321629"/>
    </source>
</evidence>
<evidence type="ECO:0000256" key="1">
    <source>
        <dbReference type="ARBA" id="ARBA00005044"/>
    </source>
</evidence>
<dbReference type="Pfam" id="PF01264">
    <property type="entry name" value="Chorismate_synt"/>
    <property type="match status" value="1"/>
</dbReference>
<keyword evidence="4 7" id="KW-0028">Amino-acid biosynthesis</keyword>
<keyword evidence="7" id="KW-0288">FMN</keyword>
<dbReference type="UniPathway" id="UPA00053">
    <property type="reaction ID" value="UER00090"/>
</dbReference>
<dbReference type="PROSITE" id="PS00788">
    <property type="entry name" value="CHORISMATE_SYNTHASE_2"/>
    <property type="match status" value="1"/>
</dbReference>
<comment type="similarity">
    <text evidence="2 7 8">Belongs to the chorismate synthase family.</text>
</comment>
<dbReference type="GO" id="GO:0008652">
    <property type="term" value="P:amino acid biosynthetic process"/>
    <property type="evidence" value="ECO:0007669"/>
    <property type="project" value="UniProtKB-KW"/>
</dbReference>
<dbReference type="GO" id="GO:0009073">
    <property type="term" value="P:aromatic amino acid family biosynthetic process"/>
    <property type="evidence" value="ECO:0007669"/>
    <property type="project" value="UniProtKB-KW"/>
</dbReference>
<dbReference type="InterPro" id="IPR035904">
    <property type="entry name" value="Chorismate_synth_AroC_sf"/>
</dbReference>
<comment type="cofactor">
    <cofactor evidence="7 8">
        <name>FMNH2</name>
        <dbReference type="ChEBI" id="CHEBI:57618"/>
    </cofactor>
    <text evidence="7 8">Reduced FMN (FMNH(2)).</text>
</comment>
<accession>A0A5C7E5V0</accession>
<dbReference type="PIRSF" id="PIRSF001456">
    <property type="entry name" value="Chorismate_synth"/>
    <property type="match status" value="1"/>
</dbReference>
<dbReference type="PROSITE" id="PS00787">
    <property type="entry name" value="CHORISMATE_SYNTHASE_1"/>
    <property type="match status" value="1"/>
</dbReference>
<comment type="function">
    <text evidence="7">Catalyzes the anti-1,4-elimination of the C-3 phosphate and the C-6 proR hydrogen from 5-enolpyruvylshikimate-3-phosphate (EPSP) to yield chorismate, which is the branch point compound that serves as the starting substrate for the three terminal pathways of aromatic amino acid biosynthesis. This reaction introduces a second double bond into the aromatic ring system.</text>
</comment>
<feature type="binding site" evidence="7">
    <location>
        <position position="46"/>
    </location>
    <ligand>
        <name>NADP(+)</name>
        <dbReference type="ChEBI" id="CHEBI:58349"/>
    </ligand>
</feature>
<sequence>MNTFGTKFKFTSFGESHGRAIGCVIDGMPAGVKFDEEFLQNELDKRKPGQNKFSTPRKENDKAQILSGVFEGYTTGTPIAIMVFNENQHSKDYENLKELFRPAHADYTYFHKYGIRDYAGGGRASARESIARVAAGAVAQMLLKEFDIEIMSGVYGVGEIESQLKNDEFDFEFASKSEIYALDVDLEQSFKDEILKAKKAKDSIGARVFTKIINPFKNLGEPLYDKLDSKLAHAIMSINAVKAIEIGSGCKSSYMFGSQNNDEIKDDKFLSNHSGGILGGISNGNFIEFKTFFKPTPSIFLPQQTQNIKGDNVICELKGRHDPCVGIRGSIVVTAMARVVMADALLLNANSNLSNLKKIINEV</sequence>
<feature type="binding site" evidence="7">
    <location>
        <position position="52"/>
    </location>
    <ligand>
        <name>NADP(+)</name>
        <dbReference type="ChEBI" id="CHEBI:58349"/>
    </ligand>
</feature>
<evidence type="ECO:0000256" key="8">
    <source>
        <dbReference type="RuleBase" id="RU000605"/>
    </source>
</evidence>
<keyword evidence="6 7" id="KW-0456">Lyase</keyword>
<organism evidence="9 10">
    <name type="scientific">Campylobacter volucris</name>
    <dbReference type="NCBI Taxonomy" id="1031542"/>
    <lineage>
        <taxon>Bacteria</taxon>
        <taxon>Pseudomonadati</taxon>
        <taxon>Campylobacterota</taxon>
        <taxon>Epsilonproteobacteria</taxon>
        <taxon>Campylobacterales</taxon>
        <taxon>Campylobacteraceae</taxon>
        <taxon>Campylobacter</taxon>
    </lineage>
</organism>
<comment type="caution">
    <text evidence="9">The sequence shown here is derived from an EMBL/GenBank/DDBJ whole genome shotgun (WGS) entry which is preliminary data.</text>
</comment>
<evidence type="ECO:0000256" key="6">
    <source>
        <dbReference type="ARBA" id="ARBA00023239"/>
    </source>
</evidence>
<dbReference type="EC" id="4.2.3.5" evidence="3 7"/>
<keyword evidence="7" id="KW-0521">NADP</keyword>
<dbReference type="AlphaFoldDB" id="A0A5C7E5V0"/>
<dbReference type="GO" id="GO:0010181">
    <property type="term" value="F:FMN binding"/>
    <property type="evidence" value="ECO:0007669"/>
    <property type="project" value="TreeGrafter"/>
</dbReference>
<comment type="subunit">
    <text evidence="7">Homotetramer.</text>
</comment>
<dbReference type="InterPro" id="IPR020541">
    <property type="entry name" value="Chorismate_synthase_CS"/>
</dbReference>
<feature type="binding site" evidence="7">
    <location>
        <begin position="294"/>
        <end position="298"/>
    </location>
    <ligand>
        <name>FMN</name>
        <dbReference type="ChEBI" id="CHEBI:58210"/>
    </ligand>
</feature>
<evidence type="ECO:0000313" key="9">
    <source>
        <dbReference type="EMBL" id="TXE90087.1"/>
    </source>
</evidence>
<dbReference type="NCBIfam" id="NF003793">
    <property type="entry name" value="PRK05382.1"/>
    <property type="match status" value="1"/>
</dbReference>
<comment type="catalytic activity">
    <reaction evidence="7 8">
        <text>5-O-(1-carboxyvinyl)-3-phosphoshikimate = chorismate + phosphate</text>
        <dbReference type="Rhea" id="RHEA:21020"/>
        <dbReference type="ChEBI" id="CHEBI:29748"/>
        <dbReference type="ChEBI" id="CHEBI:43474"/>
        <dbReference type="ChEBI" id="CHEBI:57701"/>
        <dbReference type="EC" id="4.2.3.5"/>
    </reaction>
</comment>
<dbReference type="GO" id="GO:0005829">
    <property type="term" value="C:cytosol"/>
    <property type="evidence" value="ECO:0007669"/>
    <property type="project" value="TreeGrafter"/>
</dbReference>
<evidence type="ECO:0000256" key="2">
    <source>
        <dbReference type="ARBA" id="ARBA00008014"/>
    </source>
</evidence>
<name>A0A5C7E5V0_9BACT</name>
<dbReference type="Proteomes" id="UP000321629">
    <property type="component" value="Unassembled WGS sequence"/>
</dbReference>
<dbReference type="HAMAP" id="MF_00300">
    <property type="entry name" value="Chorismate_synth"/>
    <property type="match status" value="1"/>
</dbReference>
<feature type="binding site" evidence="7">
    <location>
        <begin position="239"/>
        <end position="240"/>
    </location>
    <ligand>
        <name>FMN</name>
        <dbReference type="ChEBI" id="CHEBI:58210"/>
    </ligand>
</feature>
<dbReference type="EMBL" id="VOWJ01000002">
    <property type="protein sequence ID" value="TXE90087.1"/>
    <property type="molecule type" value="Genomic_DNA"/>
</dbReference>
<dbReference type="GO" id="GO:0009423">
    <property type="term" value="P:chorismate biosynthetic process"/>
    <property type="evidence" value="ECO:0007669"/>
    <property type="project" value="UniProtKB-UniRule"/>
</dbReference>